<evidence type="ECO:0000313" key="1">
    <source>
        <dbReference type="EMBL" id="SAL86197.1"/>
    </source>
</evidence>
<gene>
    <name evidence="1" type="ORF">AWB74_07606</name>
</gene>
<sequence>MRSSAVTDEFAYVDSQSDLRLMHRRRFVERIHLWMPASLAPDIAASAASSKPSIEFAVSGCVAMPIC</sequence>
<accession>A0A158KYK7</accession>
<evidence type="ECO:0000313" key="2">
    <source>
        <dbReference type="Proteomes" id="UP000055019"/>
    </source>
</evidence>
<dbReference type="AlphaFoldDB" id="A0A158KYK7"/>
<reference evidence="1" key="1">
    <citation type="submission" date="2016-01" db="EMBL/GenBank/DDBJ databases">
        <authorList>
            <person name="Peeters C."/>
        </authorList>
    </citation>
    <scope>NUCLEOTIDE SEQUENCE [LARGE SCALE GENOMIC DNA]</scope>
    <source>
        <strain evidence="1">LMG 29317</strain>
    </source>
</reference>
<comment type="caution">
    <text evidence="1">The sequence shown here is derived from an EMBL/GenBank/DDBJ whole genome shotgun (WGS) entry which is preliminary data.</text>
</comment>
<dbReference type="EMBL" id="FCOM02000069">
    <property type="protein sequence ID" value="SAL86197.1"/>
    <property type="molecule type" value="Genomic_DNA"/>
</dbReference>
<proteinExistence type="predicted"/>
<name>A0A158KYK7_9BURK</name>
<keyword evidence="2" id="KW-1185">Reference proteome</keyword>
<protein>
    <submittedName>
        <fullName evidence="1">Uncharacterized protein</fullName>
    </submittedName>
</protein>
<dbReference type="Proteomes" id="UP000055019">
    <property type="component" value="Unassembled WGS sequence"/>
</dbReference>
<organism evidence="1 2">
    <name type="scientific">Caballeronia arvi</name>
    <dbReference type="NCBI Taxonomy" id="1777135"/>
    <lineage>
        <taxon>Bacteria</taxon>
        <taxon>Pseudomonadati</taxon>
        <taxon>Pseudomonadota</taxon>
        <taxon>Betaproteobacteria</taxon>
        <taxon>Burkholderiales</taxon>
        <taxon>Burkholderiaceae</taxon>
        <taxon>Caballeronia</taxon>
    </lineage>
</organism>